<feature type="signal peptide" evidence="1">
    <location>
        <begin position="1"/>
        <end position="22"/>
    </location>
</feature>
<reference evidence="2" key="1">
    <citation type="submission" date="2023-04" db="EMBL/GenBank/DDBJ databases">
        <title>Comparative genomic analysis of Cohnella hashimotonis sp. nov., isolated from the International Space Station.</title>
        <authorList>
            <person name="Venkateswaran K."/>
            <person name="Simpson A."/>
        </authorList>
    </citation>
    <scope>NUCLEOTIDE SEQUENCE</scope>
    <source>
        <strain evidence="2">F6_2S_P_1</strain>
    </source>
</reference>
<organism evidence="2 3">
    <name type="scientific">Cohnella hashimotonis</name>
    <dbReference type="NCBI Taxonomy" id="2826895"/>
    <lineage>
        <taxon>Bacteria</taxon>
        <taxon>Bacillati</taxon>
        <taxon>Bacillota</taxon>
        <taxon>Bacilli</taxon>
        <taxon>Bacillales</taxon>
        <taxon>Paenibacillaceae</taxon>
        <taxon>Cohnella</taxon>
    </lineage>
</organism>
<dbReference type="Proteomes" id="UP001161691">
    <property type="component" value="Unassembled WGS sequence"/>
</dbReference>
<sequence length="581" mass="63547">MGKKTKFLMTTLALTVSFGSLIACSSGKNDGSAPSEGSPAASSSASADSAKLNVVNGKIEPAVTLTTIRGEDPTVKFKNGETYYDNVHTRWAKDTLGVDIKTLWTAPSGDSSYDTKLKLMLSSRDKLPDVFVSTNTTTTNMFIESGKVLDVGEAFDKYASPTWKAAMAENPTAWQPFIRDGKKFAIPVLRAPTGTQSPLWIRQDWLNKLNLKVPTNLEELEKVMDAFVNQDPDGNGKKDTVALDFGMKDAFLGYPIGDSSWIFGLFGAIPERWYPGADGKLQYGSIQPGVKTALSKLKEWKEKGYIANDIALHDFNKVAENVTSGKVGMLGGEAWLMVYPGSMMLATNPTAMYTPNPLPKGIDGKSMRTVGAPYTSAVLVSKDISEQALQAFFHYENALYESYNSEDPFLFKGFQEGYDYVIKDGKADMDEKNIPGGRVSTLKYTITGAATSFPSKLVDVNLKIAKGETLTNKDMAAMSTTGIIGVNDGNPLEKITHQAELIATTQPEADIPEYFLGPTTPTMSSRNELLKKMQMDTFTAIIYGKQSPDDFDSFVKKWRSSGGDDITKEVNEWYDSVKTVK</sequence>
<feature type="chain" id="PRO_5045093802" evidence="1">
    <location>
        <begin position="23"/>
        <end position="581"/>
    </location>
</feature>
<accession>A0ABT6TJU6</accession>
<protein>
    <submittedName>
        <fullName evidence="2">Extracellular solute-binding protein</fullName>
    </submittedName>
</protein>
<dbReference type="PROSITE" id="PS51257">
    <property type="entry name" value="PROKAR_LIPOPROTEIN"/>
    <property type="match status" value="1"/>
</dbReference>
<dbReference type="RefSeq" id="WP_282909910.1">
    <property type="nucleotide sequence ID" value="NZ_JAGRPV010000001.1"/>
</dbReference>
<keyword evidence="3" id="KW-1185">Reference proteome</keyword>
<dbReference type="InterPro" id="IPR050490">
    <property type="entry name" value="Bact_solute-bd_prot1"/>
</dbReference>
<keyword evidence="1" id="KW-0732">Signal</keyword>
<name>A0ABT6TJU6_9BACL</name>
<evidence type="ECO:0000313" key="3">
    <source>
        <dbReference type="Proteomes" id="UP001161691"/>
    </source>
</evidence>
<dbReference type="Gene3D" id="3.40.190.10">
    <property type="entry name" value="Periplasmic binding protein-like II"/>
    <property type="match status" value="3"/>
</dbReference>
<proteinExistence type="predicted"/>
<dbReference type="PANTHER" id="PTHR43649:SF12">
    <property type="entry name" value="DIACETYLCHITOBIOSE BINDING PROTEIN DASA"/>
    <property type="match status" value="1"/>
</dbReference>
<dbReference type="PANTHER" id="PTHR43649">
    <property type="entry name" value="ARABINOSE-BINDING PROTEIN-RELATED"/>
    <property type="match status" value="1"/>
</dbReference>
<gene>
    <name evidence="2" type="ORF">KB449_19200</name>
</gene>
<evidence type="ECO:0000313" key="2">
    <source>
        <dbReference type="EMBL" id="MDI4647111.1"/>
    </source>
</evidence>
<dbReference type="EMBL" id="JAGRPV010000001">
    <property type="protein sequence ID" value="MDI4647111.1"/>
    <property type="molecule type" value="Genomic_DNA"/>
</dbReference>
<comment type="caution">
    <text evidence="2">The sequence shown here is derived from an EMBL/GenBank/DDBJ whole genome shotgun (WGS) entry which is preliminary data.</text>
</comment>
<evidence type="ECO:0000256" key="1">
    <source>
        <dbReference type="SAM" id="SignalP"/>
    </source>
</evidence>
<dbReference type="SUPFAM" id="SSF53850">
    <property type="entry name" value="Periplasmic binding protein-like II"/>
    <property type="match status" value="1"/>
</dbReference>